<protein>
    <recommendedName>
        <fullName evidence="2">Histidine kinase/HSP90-like ATPase domain-containing protein</fullName>
    </recommendedName>
</protein>
<evidence type="ECO:0000256" key="1">
    <source>
        <dbReference type="SAM" id="MobiDB-lite"/>
    </source>
</evidence>
<dbReference type="Gene3D" id="3.30.565.10">
    <property type="entry name" value="Histidine kinase-like ATPase, C-terminal domain"/>
    <property type="match status" value="1"/>
</dbReference>
<proteinExistence type="predicted"/>
<accession>A0A0N7F3P4</accession>
<reference evidence="3 4" key="1">
    <citation type="submission" date="2015-07" db="EMBL/GenBank/DDBJ databases">
        <title>Genome sequencing of Kibdelosporangium phytohabitans.</title>
        <authorList>
            <person name="Qin S."/>
            <person name="Xing K."/>
        </authorList>
    </citation>
    <scope>NUCLEOTIDE SEQUENCE [LARGE SCALE GENOMIC DNA]</scope>
    <source>
        <strain evidence="3 4">KLBMP1111</strain>
    </source>
</reference>
<dbReference type="KEGG" id="kphy:AOZ06_21835"/>
<dbReference type="InterPro" id="IPR003594">
    <property type="entry name" value="HATPase_dom"/>
</dbReference>
<evidence type="ECO:0000259" key="2">
    <source>
        <dbReference type="Pfam" id="PF13581"/>
    </source>
</evidence>
<dbReference type="InterPro" id="IPR036890">
    <property type="entry name" value="HATPase_C_sf"/>
</dbReference>
<dbReference type="SUPFAM" id="SSF55874">
    <property type="entry name" value="ATPase domain of HSP90 chaperone/DNA topoisomerase II/histidine kinase"/>
    <property type="match status" value="1"/>
</dbReference>
<feature type="domain" description="Histidine kinase/HSP90-like ATPase" evidence="2">
    <location>
        <begin position="21"/>
        <end position="129"/>
    </location>
</feature>
<dbReference type="OrthoDB" id="9792240at2"/>
<dbReference type="Pfam" id="PF13581">
    <property type="entry name" value="HATPase_c_2"/>
    <property type="match status" value="1"/>
</dbReference>
<dbReference type="EMBL" id="CP012752">
    <property type="protein sequence ID" value="ALG09199.1"/>
    <property type="molecule type" value="Genomic_DNA"/>
</dbReference>
<evidence type="ECO:0000313" key="3">
    <source>
        <dbReference type="EMBL" id="ALG09199.1"/>
    </source>
</evidence>
<feature type="region of interest" description="Disordered" evidence="1">
    <location>
        <begin position="133"/>
        <end position="152"/>
    </location>
</feature>
<dbReference type="Proteomes" id="UP000063699">
    <property type="component" value="Chromosome"/>
</dbReference>
<name>A0A0N7F3P4_9PSEU</name>
<dbReference type="CDD" id="cd16936">
    <property type="entry name" value="HATPase_RsbW-like"/>
    <property type="match status" value="1"/>
</dbReference>
<dbReference type="AlphaFoldDB" id="A0A0N7F3P4"/>
<dbReference type="STRING" id="860235.AOZ06_21835"/>
<keyword evidence="4" id="KW-1185">Reference proteome</keyword>
<gene>
    <name evidence="3" type="ORF">AOZ06_21835</name>
</gene>
<evidence type="ECO:0000313" key="4">
    <source>
        <dbReference type="Proteomes" id="UP000063699"/>
    </source>
</evidence>
<dbReference type="RefSeq" id="WP_054291103.1">
    <property type="nucleotide sequence ID" value="NZ_CP012752.1"/>
</dbReference>
<organism evidence="3 4">
    <name type="scientific">Kibdelosporangium phytohabitans</name>
    <dbReference type="NCBI Taxonomy" id="860235"/>
    <lineage>
        <taxon>Bacteria</taxon>
        <taxon>Bacillati</taxon>
        <taxon>Actinomycetota</taxon>
        <taxon>Actinomycetes</taxon>
        <taxon>Pseudonocardiales</taxon>
        <taxon>Pseudonocardiaceae</taxon>
        <taxon>Kibdelosporangium</taxon>
    </lineage>
</organism>
<sequence length="152" mass="16770">MRSTDRFRLIGDRGMGTVVAGVVDTVAGMARLSRRQAYRLRLAADEITTNIAAHGYRGRQGVVDIEGGVDDDWAWLHIQDHAPPFDPRAHCPGGVPEIVQEGGYGLLLAFNGIDHFAHDYFDGRNRNTLLVRRPADAHDGGTDDERHRTAGR</sequence>